<evidence type="ECO:0000313" key="3">
    <source>
        <dbReference type="Proteomes" id="UP000756921"/>
    </source>
</evidence>
<gene>
    <name evidence="2" type="ORF">PMIN01_01038</name>
</gene>
<dbReference type="Proteomes" id="UP000756921">
    <property type="component" value="Unassembled WGS sequence"/>
</dbReference>
<feature type="compositionally biased region" description="Basic residues" evidence="1">
    <location>
        <begin position="305"/>
        <end position="317"/>
    </location>
</feature>
<evidence type="ECO:0000256" key="1">
    <source>
        <dbReference type="SAM" id="MobiDB-lite"/>
    </source>
</evidence>
<protein>
    <submittedName>
        <fullName evidence="2">Uncharacterized protein</fullName>
    </submittedName>
</protein>
<feature type="compositionally biased region" description="Polar residues" evidence="1">
    <location>
        <begin position="293"/>
        <end position="303"/>
    </location>
</feature>
<dbReference type="EMBL" id="WJXW01000001">
    <property type="protein sequence ID" value="KAF9741499.1"/>
    <property type="molecule type" value="Genomic_DNA"/>
</dbReference>
<accession>A0A9P6GWJ3</accession>
<dbReference type="AlphaFoldDB" id="A0A9P6GWJ3"/>
<evidence type="ECO:0000313" key="2">
    <source>
        <dbReference type="EMBL" id="KAF9741499.1"/>
    </source>
</evidence>
<reference evidence="2" key="1">
    <citation type="journal article" date="2020" name="Mol. Plant Microbe Interact.">
        <title>Genome Sequence of the Biocontrol Agent Coniothyrium minitans strain Conio (IMI 134523).</title>
        <authorList>
            <person name="Patel D."/>
            <person name="Shittu T.A."/>
            <person name="Baroncelli R."/>
            <person name="Muthumeenakshi S."/>
            <person name="Osborne T.H."/>
            <person name="Janganan T.K."/>
            <person name="Sreenivasaprasad S."/>
        </authorList>
    </citation>
    <scope>NUCLEOTIDE SEQUENCE</scope>
    <source>
        <strain evidence="2">Conio</strain>
    </source>
</reference>
<comment type="caution">
    <text evidence="2">The sequence shown here is derived from an EMBL/GenBank/DDBJ whole genome shotgun (WGS) entry which is preliminary data.</text>
</comment>
<sequence>MDIVNLDPAVGRTATTVAPEIPIATLHIMRLHKLLAFRDGTEWPEQRVRSLDDSFKSGKRFADLPEDLKDLVRLLFVKNGPIYFDTIKSHLSQCLECRVRYESSSDNIKEMINEVYFQGNVFHFGSETELHSSLQARTGTRNMQRVGVDLKDLHTAVASLRSFSKDLGLFNQLQELEVGVDEAQMVQAMCHADQSYSGILMRPQDIPFTTNKLVLRMRGIDNIQQISVPKVSFTGWIHKENPESYYSRCTGPIAGGVLETIVARSMMRRSRAATAKRENLKRKASTGIGEHQPGTTLLEQQPAKQPRRSKRIHEKTT</sequence>
<keyword evidence="3" id="KW-1185">Reference proteome</keyword>
<name>A0A9P6GWJ3_9PLEO</name>
<feature type="region of interest" description="Disordered" evidence="1">
    <location>
        <begin position="269"/>
        <end position="317"/>
    </location>
</feature>
<dbReference type="OrthoDB" id="62952at2759"/>
<organism evidence="2 3">
    <name type="scientific">Paraphaeosphaeria minitans</name>
    <dbReference type="NCBI Taxonomy" id="565426"/>
    <lineage>
        <taxon>Eukaryota</taxon>
        <taxon>Fungi</taxon>
        <taxon>Dikarya</taxon>
        <taxon>Ascomycota</taxon>
        <taxon>Pezizomycotina</taxon>
        <taxon>Dothideomycetes</taxon>
        <taxon>Pleosporomycetidae</taxon>
        <taxon>Pleosporales</taxon>
        <taxon>Massarineae</taxon>
        <taxon>Didymosphaeriaceae</taxon>
        <taxon>Paraphaeosphaeria</taxon>
    </lineage>
</organism>
<proteinExistence type="predicted"/>